<dbReference type="Pfam" id="PF26016">
    <property type="entry name" value="ExoI_C"/>
    <property type="match status" value="1"/>
</dbReference>
<protein>
    <submittedName>
        <fullName evidence="3">Exonuclease</fullName>
    </submittedName>
</protein>
<dbReference type="InterPro" id="IPR038649">
    <property type="entry name" value="EXOI_SH3_sf"/>
</dbReference>
<gene>
    <name evidence="3" type="ORF">ISQ64_00260</name>
</gene>
<dbReference type="PROSITE" id="PS51785">
    <property type="entry name" value="EXOI_C"/>
    <property type="match status" value="1"/>
</dbReference>
<proteinExistence type="predicted"/>
<sequence length="467" mass="53753">MSFNNLIFYDTETTGIQKDFSQILQCGSVLTDKNLRAIDEQNIGCAPLPWVIPQPMAMLTNKKIDLFNSNVSHYQMMKDIQMQWKKWSSQSPSVFITYNGHAFDEELIRRQFFWNLLEPYTTNTNGNGRLDLMLMMHNIAAFFSEEISIPLFEGGPGISYKLEHLAQEHGIDAGDAHDAIVDCNLMIELCMIIQKKLPDLFQSFINTSSKLGIKDLLYSDEFLALGEIHRRHTFKYPVVLCGSDASRPNEIVFFDLSYDPEDILDLDYAEINKLVQSKGRDGPLKKYKINKTIPVCSHKLLINSNAFDIEFSELQRRAEIVKSDKGFQQKVSQAMEDRLMDFPESEHIEGTIYSGGFPSSRDKDLMQEFHLTSDPNHMIKISRNFEDERLRLFAERIVCNQSSVDIPDDIKKRYQDLISQRNSEEGPWGSVDKTLIQIEKLLDERTEDDEQKILLATKSKIESMKVS</sequence>
<dbReference type="InterPro" id="IPR034747">
    <property type="entry name" value="EXOI_SH3"/>
</dbReference>
<dbReference type="GO" id="GO:0008310">
    <property type="term" value="F:single-stranded DNA 3'-5' DNA exonuclease activity"/>
    <property type="evidence" value="ECO:0007669"/>
    <property type="project" value="InterPro"/>
</dbReference>
<reference evidence="3" key="1">
    <citation type="submission" date="2020-10" db="EMBL/GenBank/DDBJ databases">
        <title>Microbiome of the Black Sea water column analyzed by genome centric metagenomics.</title>
        <authorList>
            <person name="Cabello-Yeves P.J."/>
            <person name="Callieri C."/>
            <person name="Picazo A."/>
            <person name="Mehrshad M."/>
            <person name="Haro-Moreno J.M."/>
            <person name="Roda-Garcia J."/>
            <person name="Dzembekova N."/>
            <person name="Slabakova V."/>
            <person name="Slabakova N."/>
            <person name="Moncheva S."/>
            <person name="Rodriguez-Valera F."/>
        </authorList>
    </citation>
    <scope>NUCLEOTIDE SEQUENCE</scope>
    <source>
        <strain evidence="3">BS307-5m-G50</strain>
    </source>
</reference>
<evidence type="ECO:0000313" key="4">
    <source>
        <dbReference type="Proteomes" id="UP000711391"/>
    </source>
</evidence>
<dbReference type="EMBL" id="JADHQD010000001">
    <property type="protein sequence ID" value="MBL6817823.1"/>
    <property type="molecule type" value="Genomic_DNA"/>
</dbReference>
<dbReference type="InterPro" id="IPR036397">
    <property type="entry name" value="RNaseH_sf"/>
</dbReference>
<dbReference type="Gene3D" id="3.30.1520.20">
    <property type="entry name" value="Exonuclease ExoI, domain 2"/>
    <property type="match status" value="1"/>
</dbReference>
<feature type="domain" description="ExoI C-terminal" evidence="2">
    <location>
        <begin position="344"/>
        <end position="465"/>
    </location>
</feature>
<organism evidence="3 4">
    <name type="scientific">SAR86 cluster bacterium</name>
    <dbReference type="NCBI Taxonomy" id="2030880"/>
    <lineage>
        <taxon>Bacteria</taxon>
        <taxon>Pseudomonadati</taxon>
        <taxon>Pseudomonadota</taxon>
        <taxon>Gammaproteobacteria</taxon>
        <taxon>SAR86 cluster</taxon>
    </lineage>
</organism>
<keyword evidence="3" id="KW-0269">Exonuclease</keyword>
<name>A0A937LIB3_9GAMM</name>
<dbReference type="AlphaFoldDB" id="A0A937LIB3"/>
<dbReference type="Proteomes" id="UP000711391">
    <property type="component" value="Unassembled WGS sequence"/>
</dbReference>
<dbReference type="SUPFAM" id="SSF53098">
    <property type="entry name" value="Ribonuclease H-like"/>
    <property type="match status" value="1"/>
</dbReference>
<dbReference type="Gene3D" id="1.20.1280.70">
    <property type="entry name" value="Exonuclease ExoI, domain 3"/>
    <property type="match status" value="1"/>
</dbReference>
<dbReference type="InterPro" id="IPR012337">
    <property type="entry name" value="RNaseH-like_sf"/>
</dbReference>
<dbReference type="GO" id="GO:0046872">
    <property type="term" value="F:metal ion binding"/>
    <property type="evidence" value="ECO:0007669"/>
    <property type="project" value="UniProtKB-KW"/>
</dbReference>
<dbReference type="GO" id="GO:0003676">
    <property type="term" value="F:nucleic acid binding"/>
    <property type="evidence" value="ECO:0007669"/>
    <property type="project" value="InterPro"/>
</dbReference>
<keyword evidence="3" id="KW-0378">Hydrolase</keyword>
<dbReference type="InterPro" id="IPR058561">
    <property type="entry name" value="Exonuc_1_C"/>
</dbReference>
<dbReference type="Gene3D" id="3.30.420.10">
    <property type="entry name" value="Ribonuclease H-like superfamily/Ribonuclease H"/>
    <property type="match status" value="1"/>
</dbReference>
<dbReference type="GO" id="GO:0006281">
    <property type="term" value="P:DNA repair"/>
    <property type="evidence" value="ECO:0007669"/>
    <property type="project" value="InterPro"/>
</dbReference>
<evidence type="ECO:0000259" key="1">
    <source>
        <dbReference type="PROSITE" id="PS51784"/>
    </source>
</evidence>
<evidence type="ECO:0000313" key="3">
    <source>
        <dbReference type="EMBL" id="MBL6817823.1"/>
    </source>
</evidence>
<keyword evidence="3" id="KW-0540">Nuclease</keyword>
<feature type="domain" description="ExoI SH3-like" evidence="1">
    <location>
        <begin position="198"/>
        <end position="339"/>
    </location>
</feature>
<evidence type="ECO:0000259" key="2">
    <source>
        <dbReference type="PROSITE" id="PS51785"/>
    </source>
</evidence>
<accession>A0A937LIB3</accession>
<comment type="caution">
    <text evidence="3">The sequence shown here is derived from an EMBL/GenBank/DDBJ whole genome shotgun (WGS) entry which is preliminary data.</text>
</comment>
<dbReference type="PROSITE" id="PS51784">
    <property type="entry name" value="EXOI_SH3"/>
    <property type="match status" value="1"/>
</dbReference>